<dbReference type="Pfam" id="PF00275">
    <property type="entry name" value="EPSP_synthase"/>
    <property type="match status" value="1"/>
</dbReference>
<feature type="domain" description="Enolpyruvate transferase" evidence="2">
    <location>
        <begin position="17"/>
        <end position="149"/>
    </location>
</feature>
<dbReference type="Gene3D" id="3.65.10.10">
    <property type="entry name" value="Enolpyruvate transferase domain"/>
    <property type="match status" value="2"/>
</dbReference>
<dbReference type="EMBL" id="JAGQKZ010000023">
    <property type="protein sequence ID" value="MCA9392154.1"/>
    <property type="molecule type" value="Genomic_DNA"/>
</dbReference>
<accession>A0A955RR53</accession>
<comment type="caution">
    <text evidence="3">The sequence shown here is derived from an EMBL/GenBank/DDBJ whole genome shotgun (WGS) entry which is preliminary data.</text>
</comment>
<dbReference type="InterPro" id="IPR036968">
    <property type="entry name" value="Enolpyruvate_Tfrase_sf"/>
</dbReference>
<evidence type="ECO:0000259" key="2">
    <source>
        <dbReference type="Pfam" id="PF00275"/>
    </source>
</evidence>
<dbReference type="Proteomes" id="UP000751518">
    <property type="component" value="Unassembled WGS sequence"/>
</dbReference>
<keyword evidence="1" id="KW-0808">Transferase</keyword>
<reference evidence="3" key="1">
    <citation type="submission" date="2020-04" db="EMBL/GenBank/DDBJ databases">
        <authorList>
            <person name="Zhang T."/>
        </authorList>
    </citation>
    <scope>NUCLEOTIDE SEQUENCE</scope>
    <source>
        <strain evidence="3">HKST-UBA03</strain>
    </source>
</reference>
<sequence>MKQSLLLDEGGIAIRGEYTPSPDVLTAAYLLIASIVTKSPTHIHNIPQSGLMDELLDLLEFIGVEVTVDDGLTTNCEELKTKAVPFSLAPDVDLAWLTTITLLARTGIGGIELQSFPEMDQSRIRYYVSNLRSVGFEVNEEGKFVFVKAPEDWRELAKGSIDLKGWTPVEVCGLILLVVSRFKSPLNLRDATIDKSCLSVMNYLTSLNAQISITDEGIVVNSGITDQEASVSVPASLLETLFIIALTVLTKGEVIVKDLEKDNALAMLNLFNKMNISYKFNDTMLRVWNEDDSKLSAFNVRSESFPGFSSSWIEIFAVMASVINGESVLLNRTNLFQPNFIQSIKDAKIEIQRGVLSEEDLIEIVGGDKVSEFVNVQELELKVSVFGPSKAQIKSLDLSQYKNYLAPVLIALAQHEATEVTNIQRFTDRFPELLSTLTRFGYKMNIAQIP</sequence>
<dbReference type="SUPFAM" id="SSF55205">
    <property type="entry name" value="EPT/RTPC-like"/>
    <property type="match status" value="1"/>
</dbReference>
<dbReference type="AlphaFoldDB" id="A0A955RR53"/>
<dbReference type="InterPro" id="IPR001986">
    <property type="entry name" value="Enolpyruvate_Tfrase_dom"/>
</dbReference>
<protein>
    <recommendedName>
        <fullName evidence="2">Enolpyruvate transferase domain-containing protein</fullName>
    </recommendedName>
</protein>
<dbReference type="InterPro" id="IPR013792">
    <property type="entry name" value="RNA3'P_cycl/enolpyr_Trfase_a/b"/>
</dbReference>
<proteinExistence type="predicted"/>
<organism evidence="3 4">
    <name type="scientific">candidate division WWE3 bacterium</name>
    <dbReference type="NCBI Taxonomy" id="2053526"/>
    <lineage>
        <taxon>Bacteria</taxon>
        <taxon>Katanobacteria</taxon>
    </lineage>
</organism>
<dbReference type="GO" id="GO:0016765">
    <property type="term" value="F:transferase activity, transferring alkyl or aryl (other than methyl) groups"/>
    <property type="evidence" value="ECO:0007669"/>
    <property type="project" value="InterPro"/>
</dbReference>
<name>A0A955RR53_UNCKA</name>
<evidence type="ECO:0000313" key="4">
    <source>
        <dbReference type="Proteomes" id="UP000751518"/>
    </source>
</evidence>
<evidence type="ECO:0000256" key="1">
    <source>
        <dbReference type="ARBA" id="ARBA00022679"/>
    </source>
</evidence>
<gene>
    <name evidence="3" type="ORF">KC614_03035</name>
</gene>
<evidence type="ECO:0000313" key="3">
    <source>
        <dbReference type="EMBL" id="MCA9392154.1"/>
    </source>
</evidence>
<reference evidence="3" key="2">
    <citation type="journal article" date="2021" name="Microbiome">
        <title>Successional dynamics and alternative stable states in a saline activated sludge microbial community over 9 years.</title>
        <authorList>
            <person name="Wang Y."/>
            <person name="Ye J."/>
            <person name="Ju F."/>
            <person name="Liu L."/>
            <person name="Boyd J.A."/>
            <person name="Deng Y."/>
            <person name="Parks D.H."/>
            <person name="Jiang X."/>
            <person name="Yin X."/>
            <person name="Woodcroft B.J."/>
            <person name="Tyson G.W."/>
            <person name="Hugenholtz P."/>
            <person name="Polz M.F."/>
            <person name="Zhang T."/>
        </authorList>
    </citation>
    <scope>NUCLEOTIDE SEQUENCE</scope>
    <source>
        <strain evidence="3">HKST-UBA03</strain>
    </source>
</reference>